<reference evidence="3 4" key="1">
    <citation type="submission" date="2017-10" db="EMBL/GenBank/DDBJ databases">
        <title>Analysis of the genome sequences of Rhizobium populations associated to common bean (phaseolus vulgaris).</title>
        <authorList>
            <person name="Bustos P."/>
            <person name="Santamaria R.I."/>
            <person name="Miranda-Sanchez F."/>
            <person name="Perez-Carrascal O."/>
            <person name="Juarez S."/>
            <person name="Lozano L."/>
            <person name="Martinez-Flores I."/>
            <person name="Vinuesa P."/>
            <person name="Martinez-Romero E."/>
            <person name="Cevallos M.A."/>
            <person name="Romero D."/>
            <person name="Davila G."/>
            <person name="Gonzalez V."/>
        </authorList>
    </citation>
    <scope>NUCLEOTIDE SEQUENCE [LARGE SCALE GENOMIC DNA]</scope>
    <source>
        <strain evidence="3 4">NXT3</strain>
        <plasmid evidence="4">Plasmid psfrenxt3b</plasmid>
    </source>
</reference>
<dbReference type="InterPro" id="IPR045886">
    <property type="entry name" value="ThiF/MoeB/HesA"/>
</dbReference>
<dbReference type="PANTHER" id="PTHR10953:SF102">
    <property type="entry name" value="ADENYLYLTRANSFERASE AND SULFURTRANSFERASE MOCS3"/>
    <property type="match status" value="1"/>
</dbReference>
<dbReference type="InterPro" id="IPR000594">
    <property type="entry name" value="ThiF_NAD_FAD-bd"/>
</dbReference>
<dbReference type="GO" id="GO:0005737">
    <property type="term" value="C:cytoplasm"/>
    <property type="evidence" value="ECO:0007669"/>
    <property type="project" value="TreeGrafter"/>
</dbReference>
<evidence type="ECO:0000313" key="3">
    <source>
        <dbReference type="EMBL" id="AUX79043.1"/>
    </source>
</evidence>
<dbReference type="Proteomes" id="UP000239340">
    <property type="component" value="Plasmid pSfreNXT3b"/>
</dbReference>
<evidence type="ECO:0000313" key="4">
    <source>
        <dbReference type="Proteomes" id="UP000239340"/>
    </source>
</evidence>
<dbReference type="Pfam" id="PF21475">
    <property type="entry name" value="PaaA-like_N"/>
    <property type="match status" value="1"/>
</dbReference>
<dbReference type="GO" id="GO:0008641">
    <property type="term" value="F:ubiquitin-like modifier activating enzyme activity"/>
    <property type="evidence" value="ECO:0007669"/>
    <property type="project" value="InterPro"/>
</dbReference>
<evidence type="ECO:0000259" key="1">
    <source>
        <dbReference type="Pfam" id="PF00899"/>
    </source>
</evidence>
<geneLocation type="plasmid" evidence="4">
    <name>psfrenxt3b</name>
</geneLocation>
<dbReference type="GO" id="GO:0016779">
    <property type="term" value="F:nucleotidyltransferase activity"/>
    <property type="evidence" value="ECO:0007669"/>
    <property type="project" value="TreeGrafter"/>
</dbReference>
<dbReference type="Pfam" id="PF00899">
    <property type="entry name" value="ThiF"/>
    <property type="match status" value="1"/>
</dbReference>
<dbReference type="CDD" id="cd01483">
    <property type="entry name" value="E1_enzyme_family"/>
    <property type="match status" value="1"/>
</dbReference>
<dbReference type="GO" id="GO:0004792">
    <property type="term" value="F:thiosulfate-cyanide sulfurtransferase activity"/>
    <property type="evidence" value="ECO:0007669"/>
    <property type="project" value="TreeGrafter"/>
</dbReference>
<name>A0A2L0HC30_RHIFR</name>
<gene>
    <name evidence="3" type="ORF">NXT3_PB00388</name>
</gene>
<dbReference type="AlphaFoldDB" id="A0A2L0HC30"/>
<evidence type="ECO:0000259" key="2">
    <source>
        <dbReference type="Pfam" id="PF21475"/>
    </source>
</evidence>
<sequence length="374" mass="42020">MEYAKPLLKRSHHVLVAEDGSICIGEIPGKSKIIQSPPPWVALVLSRLDGEHTMPRILKELKAEHYDVTDGDVHDFVSALAGFGLIEESSRFSSLLSSEEIERYDRQVLQFSLIDEDRVDNATAYQERLKQARVLVLGMGGWGTWCSLLLARSGIGTLRIVDGDDVELSNLNRQVLYNTTDLGARKVDAAAANVRKHNPHVRVEPFYEFALPDRVRLGELLKGVTVAILAWASLGYYRKDSVERIVHEIARDRQIPVIELGGDPLDISVGPIYLNDGSHPSFEDLRRISQDRFYSDDALVRSFQEARLKNEFANGNRSVNAWQSSPSLAVMAGLVADQVLKLITKYDNCNLVGTRFHMSLRTYATREEVLFEQD</sequence>
<dbReference type="RefSeq" id="WP_337442179.1">
    <property type="nucleotide sequence ID" value="NZ_CP024309.1"/>
</dbReference>
<dbReference type="EMBL" id="CP024309">
    <property type="protein sequence ID" value="AUX79043.1"/>
    <property type="molecule type" value="Genomic_DNA"/>
</dbReference>
<protein>
    <submittedName>
        <fullName evidence="3">Molybdopterin biosynthesis MoeB protein</fullName>
    </submittedName>
</protein>
<proteinExistence type="predicted"/>
<keyword evidence="3" id="KW-0614">Plasmid</keyword>
<dbReference type="InterPro" id="IPR035985">
    <property type="entry name" value="Ubiquitin-activating_enz"/>
</dbReference>
<dbReference type="Gene3D" id="3.40.50.720">
    <property type="entry name" value="NAD(P)-binding Rossmann-like Domain"/>
    <property type="match status" value="1"/>
</dbReference>
<organism evidence="3 4">
    <name type="scientific">Rhizobium fredii</name>
    <name type="common">Sinorhizobium fredii</name>
    <dbReference type="NCBI Taxonomy" id="380"/>
    <lineage>
        <taxon>Bacteria</taxon>
        <taxon>Pseudomonadati</taxon>
        <taxon>Pseudomonadota</taxon>
        <taxon>Alphaproteobacteria</taxon>
        <taxon>Hyphomicrobiales</taxon>
        <taxon>Rhizobiaceae</taxon>
        <taxon>Sinorhizobium/Ensifer group</taxon>
        <taxon>Sinorhizobium</taxon>
    </lineage>
</organism>
<dbReference type="SUPFAM" id="SSF69572">
    <property type="entry name" value="Activating enzymes of the ubiquitin-like proteins"/>
    <property type="match status" value="1"/>
</dbReference>
<dbReference type="PANTHER" id="PTHR10953">
    <property type="entry name" value="UBIQUITIN-ACTIVATING ENZYME E1"/>
    <property type="match status" value="1"/>
</dbReference>
<accession>A0A2L0HC30</accession>
<feature type="domain" description="PaaA-like N-terminal" evidence="2">
    <location>
        <begin position="11"/>
        <end position="69"/>
    </location>
</feature>
<feature type="domain" description="THIF-type NAD/FAD binding fold" evidence="1">
    <location>
        <begin position="104"/>
        <end position="364"/>
    </location>
</feature>
<dbReference type="InterPro" id="IPR049268">
    <property type="entry name" value="PaaA-like_N"/>
</dbReference>